<evidence type="ECO:0000313" key="2">
    <source>
        <dbReference type="EMBL" id="TBM23099.1"/>
    </source>
</evidence>
<dbReference type="RefSeq" id="WP_130960334.1">
    <property type="nucleotide sequence ID" value="NZ_JAYWIZ010000005.1"/>
</dbReference>
<keyword evidence="1" id="KW-0732">Signal</keyword>
<dbReference type="NCBIfam" id="NF042415">
    <property type="entry name" value="STY0301_fam"/>
    <property type="match status" value="1"/>
</dbReference>
<organism evidence="2 3">
    <name type="scientific">Hafnia paralvei</name>
    <dbReference type="NCBI Taxonomy" id="546367"/>
    <lineage>
        <taxon>Bacteria</taxon>
        <taxon>Pseudomonadati</taxon>
        <taxon>Pseudomonadota</taxon>
        <taxon>Gammaproteobacteria</taxon>
        <taxon>Enterobacterales</taxon>
        <taxon>Hafniaceae</taxon>
        <taxon>Hafnia</taxon>
    </lineage>
</organism>
<accession>A0A4Q9EJ25</accession>
<evidence type="ECO:0000313" key="3">
    <source>
        <dbReference type="Proteomes" id="UP000293380"/>
    </source>
</evidence>
<evidence type="ECO:0000256" key="1">
    <source>
        <dbReference type="SAM" id="SignalP"/>
    </source>
</evidence>
<protein>
    <recommendedName>
        <fullName evidence="4">DUF2531 family protein</fullName>
    </recommendedName>
</protein>
<reference evidence="2 3" key="1">
    <citation type="submission" date="2019-02" db="EMBL/GenBank/DDBJ databases">
        <title>Comparative genomic analysis of the Hafnia genus genomes.</title>
        <authorList>
            <person name="Zhiqiu Y."/>
            <person name="Chao Y."/>
            <person name="Yuhui D."/>
            <person name="Di H."/>
            <person name="Bin L."/>
        </authorList>
    </citation>
    <scope>NUCLEOTIDE SEQUENCE [LARGE SCALE GENOMIC DNA]</scope>
    <source>
        <strain evidence="2 3">PCM_1194</strain>
    </source>
</reference>
<dbReference type="EMBL" id="SITD01000064">
    <property type="protein sequence ID" value="TBM23099.1"/>
    <property type="molecule type" value="Genomic_DNA"/>
</dbReference>
<evidence type="ECO:0008006" key="4">
    <source>
        <dbReference type="Google" id="ProtNLM"/>
    </source>
</evidence>
<proteinExistence type="predicted"/>
<feature type="chain" id="PRO_5020878186" description="DUF2531 family protein" evidence="1">
    <location>
        <begin position="25"/>
        <end position="83"/>
    </location>
</feature>
<feature type="signal peptide" evidence="1">
    <location>
        <begin position="1"/>
        <end position="24"/>
    </location>
</feature>
<name>A0A4Q9EJ25_9GAMM</name>
<dbReference type="InterPro" id="IPR049973">
    <property type="entry name" value="STY0301-like"/>
</dbReference>
<dbReference type="Proteomes" id="UP000293380">
    <property type="component" value="Unassembled WGS sequence"/>
</dbReference>
<comment type="caution">
    <text evidence="2">The sequence shown here is derived from an EMBL/GenBank/DDBJ whole genome shotgun (WGS) entry which is preliminary data.</text>
</comment>
<sequence length="83" mass="8932">MKLRPCVFLLLATQLLLWSQAGSAGELTCPESIQVAPAHLLSTPSGWEVSSRSDRLTLNGMTLTIGKPAALTDLKGETLQLRK</sequence>
<gene>
    <name evidence="2" type="ORF">EYY89_18520</name>
</gene>
<dbReference type="AlphaFoldDB" id="A0A4Q9EJ25"/>